<accession>A0ABP8JKR9</accession>
<gene>
    <name evidence="1" type="ORF">GCM10023186_42250</name>
</gene>
<keyword evidence="2" id="KW-1185">Reference proteome</keyword>
<keyword evidence="1" id="KW-0067">ATP-binding</keyword>
<comment type="caution">
    <text evidence="1">The sequence shown here is derived from an EMBL/GenBank/DDBJ whole genome shotgun (WGS) entry which is preliminary data.</text>
</comment>
<dbReference type="GO" id="GO:0005524">
    <property type="term" value="F:ATP binding"/>
    <property type="evidence" value="ECO:0007669"/>
    <property type="project" value="UniProtKB-KW"/>
</dbReference>
<dbReference type="Pfam" id="PF13479">
    <property type="entry name" value="AAA_24"/>
    <property type="match status" value="1"/>
</dbReference>
<evidence type="ECO:0000313" key="1">
    <source>
        <dbReference type="EMBL" id="GAA4392134.1"/>
    </source>
</evidence>
<evidence type="ECO:0000313" key="2">
    <source>
        <dbReference type="Proteomes" id="UP001500454"/>
    </source>
</evidence>
<reference evidence="2" key="1">
    <citation type="journal article" date="2019" name="Int. J. Syst. Evol. Microbiol.">
        <title>The Global Catalogue of Microorganisms (GCM) 10K type strain sequencing project: providing services to taxonomists for standard genome sequencing and annotation.</title>
        <authorList>
            <consortium name="The Broad Institute Genomics Platform"/>
            <consortium name="The Broad Institute Genome Sequencing Center for Infectious Disease"/>
            <person name="Wu L."/>
            <person name="Ma J."/>
        </authorList>
    </citation>
    <scope>NUCLEOTIDE SEQUENCE [LARGE SCALE GENOMIC DNA]</scope>
    <source>
        <strain evidence="2">JCM 17924</strain>
    </source>
</reference>
<proteinExistence type="predicted"/>
<dbReference type="Proteomes" id="UP001500454">
    <property type="component" value="Unassembled WGS sequence"/>
</dbReference>
<protein>
    <submittedName>
        <fullName evidence="1">ATP-binding protein</fullName>
    </submittedName>
</protein>
<name>A0ABP8JKR9_9BACT</name>
<sequence>MLQLRKASRKQARLRIGVSAASGFGKTYGALLIAYGITGDWAKIAVIDSESGSAELYSDLGEFNALQLAAPFTPERYVEAIRACEQAGMEVIVIDSISHEWEGSGGCLEISDELAKQKYRGNSFQAWSEVSPRHQAFVDAILRSSAHVITTQRRKQAYELGTNDRGKTTVTKAGTKEIARDGFEYELTVNLEITNEHHLAKASKDRTRLFMGQPEFVIGVETGQKLKAWADTGIDPLAEAVKAMEAASDMDTLKSIWKANQQFATAPSFVQAKDNAKARLEAVAA</sequence>
<dbReference type="RefSeq" id="WP_345227489.1">
    <property type="nucleotide sequence ID" value="NZ_BAABHA010000015.1"/>
</dbReference>
<dbReference type="EMBL" id="BAABHA010000015">
    <property type="protein sequence ID" value="GAA4392134.1"/>
    <property type="molecule type" value="Genomic_DNA"/>
</dbReference>
<organism evidence="1 2">
    <name type="scientific">Hymenobacter koreensis</name>
    <dbReference type="NCBI Taxonomy" id="1084523"/>
    <lineage>
        <taxon>Bacteria</taxon>
        <taxon>Pseudomonadati</taxon>
        <taxon>Bacteroidota</taxon>
        <taxon>Cytophagia</taxon>
        <taxon>Cytophagales</taxon>
        <taxon>Hymenobacteraceae</taxon>
        <taxon>Hymenobacter</taxon>
    </lineage>
</organism>
<keyword evidence="1" id="KW-0547">Nucleotide-binding</keyword>